<keyword evidence="3" id="KW-0489">Methyltransferase</keyword>
<gene>
    <name evidence="3" type="ORF">EB235_16855</name>
</gene>
<evidence type="ECO:0000259" key="2">
    <source>
        <dbReference type="Pfam" id="PF08241"/>
    </source>
</evidence>
<dbReference type="SUPFAM" id="SSF53335">
    <property type="entry name" value="S-adenosyl-L-methionine-dependent methyltransferases"/>
    <property type="match status" value="1"/>
</dbReference>
<evidence type="ECO:0000313" key="4">
    <source>
        <dbReference type="Proteomes" id="UP000503017"/>
    </source>
</evidence>
<dbReference type="Proteomes" id="UP000503017">
    <property type="component" value="Chromosome"/>
</dbReference>
<proteinExistence type="predicted"/>
<organism evidence="3 4">
    <name type="scientific">Mesorhizobium loti R88b</name>
    <dbReference type="NCBI Taxonomy" id="935548"/>
    <lineage>
        <taxon>Bacteria</taxon>
        <taxon>Pseudomonadati</taxon>
        <taxon>Pseudomonadota</taxon>
        <taxon>Alphaproteobacteria</taxon>
        <taxon>Hyphomicrobiales</taxon>
        <taxon>Phyllobacteriaceae</taxon>
        <taxon>Mesorhizobium</taxon>
    </lineage>
</organism>
<dbReference type="Gene3D" id="3.40.50.150">
    <property type="entry name" value="Vaccinia Virus protein VP39"/>
    <property type="match status" value="1"/>
</dbReference>
<dbReference type="RefSeq" id="WP_027029920.1">
    <property type="nucleotide sequence ID" value="NZ_CP033367.1"/>
</dbReference>
<dbReference type="PANTHER" id="PTHR44068">
    <property type="entry name" value="ZGC:194242"/>
    <property type="match status" value="1"/>
</dbReference>
<reference evidence="3 4" key="1">
    <citation type="submission" date="2018-10" db="EMBL/GenBank/DDBJ databases">
        <authorList>
            <person name="Perry B.J."/>
            <person name="Sullivan J.T."/>
            <person name="Murphy R.J.T."/>
            <person name="Ramsay J.P."/>
            <person name="Ronson C.W."/>
        </authorList>
    </citation>
    <scope>NUCLEOTIDE SEQUENCE [LARGE SCALE GENOMIC DNA]</scope>
    <source>
        <strain evidence="3 4">R88b</strain>
    </source>
</reference>
<dbReference type="PANTHER" id="PTHR44068:SF11">
    <property type="entry name" value="GERANYL DIPHOSPHATE 2-C-METHYLTRANSFERASE"/>
    <property type="match status" value="1"/>
</dbReference>
<feature type="domain" description="Methyltransferase type 11" evidence="2">
    <location>
        <begin position="64"/>
        <end position="161"/>
    </location>
</feature>
<dbReference type="GO" id="GO:0032259">
    <property type="term" value="P:methylation"/>
    <property type="evidence" value="ECO:0007669"/>
    <property type="project" value="UniProtKB-KW"/>
</dbReference>
<dbReference type="Pfam" id="PF08241">
    <property type="entry name" value="Methyltransf_11"/>
    <property type="match status" value="1"/>
</dbReference>
<dbReference type="CDD" id="cd02440">
    <property type="entry name" value="AdoMet_MTases"/>
    <property type="match status" value="1"/>
</dbReference>
<dbReference type="InterPro" id="IPR050447">
    <property type="entry name" value="Erg6_SMT_methyltransf"/>
</dbReference>
<evidence type="ECO:0000256" key="1">
    <source>
        <dbReference type="ARBA" id="ARBA00022679"/>
    </source>
</evidence>
<name>A0A6M7WLG0_RHILI</name>
<sequence>MSNVTTHYGSDGIVERILAAIPDAKIDSLSAAQLYPFDQLHGRELVATQEHAARLAPSPTDRILDIGSGIGGPARFLAATYGCDVDGVDLTPAFVEASSRLTKLSGLSDKVRFQEADATQLPFADSTFDAAICFYVGMNIADKAAVIGQAFRVLKSGGKLIWTEAVLVGEEPYYPLPWAVAPATSHLVDGNTLKTLFVDAGFQIDEIIDETGEHVELALKRASAGIVPSPAQQQANEIVLGAEFVQRRKNYIRSLSDGKLASLAIIASKMG</sequence>
<dbReference type="EMBL" id="CP033367">
    <property type="protein sequence ID" value="QKD02967.1"/>
    <property type="molecule type" value="Genomic_DNA"/>
</dbReference>
<accession>A0A6M7WLG0</accession>
<protein>
    <submittedName>
        <fullName evidence="3">Class I SAM-dependent methyltransferase</fullName>
    </submittedName>
</protein>
<dbReference type="InterPro" id="IPR013216">
    <property type="entry name" value="Methyltransf_11"/>
</dbReference>
<dbReference type="AlphaFoldDB" id="A0A6M7WLG0"/>
<keyword evidence="1 3" id="KW-0808">Transferase</keyword>
<evidence type="ECO:0000313" key="3">
    <source>
        <dbReference type="EMBL" id="QKD02967.1"/>
    </source>
</evidence>
<dbReference type="InterPro" id="IPR029063">
    <property type="entry name" value="SAM-dependent_MTases_sf"/>
</dbReference>
<dbReference type="GO" id="GO:0008757">
    <property type="term" value="F:S-adenosylmethionine-dependent methyltransferase activity"/>
    <property type="evidence" value="ECO:0007669"/>
    <property type="project" value="InterPro"/>
</dbReference>